<dbReference type="RefSeq" id="XP_005539248.1">
    <property type="nucleotide sequence ID" value="XM_005539191.1"/>
</dbReference>
<organism evidence="7 8">
    <name type="scientific">Cyanidioschyzon merolae (strain NIES-3377 / 10D)</name>
    <name type="common">Unicellular red alga</name>
    <dbReference type="NCBI Taxonomy" id="280699"/>
    <lineage>
        <taxon>Eukaryota</taxon>
        <taxon>Rhodophyta</taxon>
        <taxon>Bangiophyceae</taxon>
        <taxon>Cyanidiales</taxon>
        <taxon>Cyanidiaceae</taxon>
        <taxon>Cyanidioschyzon</taxon>
    </lineage>
</organism>
<evidence type="ECO:0000256" key="4">
    <source>
        <dbReference type="ARBA" id="ARBA00022825"/>
    </source>
</evidence>
<dbReference type="EMBL" id="AP006502">
    <property type="protein sequence ID" value="BAM83212.1"/>
    <property type="molecule type" value="Genomic_DNA"/>
</dbReference>
<dbReference type="HOGENOM" id="CLU_511299_0_0_1"/>
<evidence type="ECO:0000256" key="3">
    <source>
        <dbReference type="ARBA" id="ARBA00022801"/>
    </source>
</evidence>
<dbReference type="STRING" id="280699.M1VI64"/>
<dbReference type="GO" id="GO:0007165">
    <property type="term" value="P:signal transduction"/>
    <property type="evidence" value="ECO:0007669"/>
    <property type="project" value="TreeGrafter"/>
</dbReference>
<comment type="similarity">
    <text evidence="1">Belongs to the peptidase S41A family.</text>
</comment>
<dbReference type="InterPro" id="IPR041489">
    <property type="entry name" value="PDZ_6"/>
</dbReference>
<reference evidence="7 8" key="1">
    <citation type="journal article" date="2004" name="Nature">
        <title>Genome sequence of the ultrasmall unicellular red alga Cyanidioschyzon merolae 10D.</title>
        <authorList>
            <person name="Matsuzaki M."/>
            <person name="Misumi O."/>
            <person name="Shin-i T."/>
            <person name="Maruyama S."/>
            <person name="Takahara M."/>
            <person name="Miyagishima S."/>
            <person name="Mori T."/>
            <person name="Nishida K."/>
            <person name="Yagisawa F."/>
            <person name="Nishida K."/>
            <person name="Yoshida Y."/>
            <person name="Nishimura Y."/>
            <person name="Nakao S."/>
            <person name="Kobayashi T."/>
            <person name="Momoyama Y."/>
            <person name="Higashiyama T."/>
            <person name="Minoda A."/>
            <person name="Sano M."/>
            <person name="Nomoto H."/>
            <person name="Oishi K."/>
            <person name="Hayashi H."/>
            <person name="Ohta F."/>
            <person name="Nishizaka S."/>
            <person name="Haga S."/>
            <person name="Miura S."/>
            <person name="Morishita T."/>
            <person name="Kabeya Y."/>
            <person name="Terasawa K."/>
            <person name="Suzuki Y."/>
            <person name="Ishii Y."/>
            <person name="Asakawa S."/>
            <person name="Takano H."/>
            <person name="Ohta N."/>
            <person name="Kuroiwa H."/>
            <person name="Tanaka K."/>
            <person name="Shimizu N."/>
            <person name="Sugano S."/>
            <person name="Sato N."/>
            <person name="Nozaki H."/>
            <person name="Ogasawara N."/>
            <person name="Kohara Y."/>
            <person name="Kuroiwa T."/>
        </authorList>
    </citation>
    <scope>NUCLEOTIDE SEQUENCE [LARGE SCALE GENOMIC DNA]</scope>
    <source>
        <strain evidence="7 8">10D</strain>
    </source>
</reference>
<dbReference type="InterPro" id="IPR005151">
    <property type="entry name" value="Tail-specific_protease"/>
</dbReference>
<evidence type="ECO:0000313" key="7">
    <source>
        <dbReference type="EMBL" id="BAM83212.1"/>
    </source>
</evidence>
<dbReference type="CDD" id="cd07560">
    <property type="entry name" value="Peptidase_S41_CPP"/>
    <property type="match status" value="1"/>
</dbReference>
<dbReference type="NCBIfam" id="TIGR00225">
    <property type="entry name" value="prc"/>
    <property type="match status" value="1"/>
</dbReference>
<evidence type="ECO:0000313" key="8">
    <source>
        <dbReference type="Proteomes" id="UP000007014"/>
    </source>
</evidence>
<dbReference type="SMART" id="SM00228">
    <property type="entry name" value="PDZ"/>
    <property type="match status" value="1"/>
</dbReference>
<sequence>MSRKQSLRLGSLCFTSVPSDLGCVRRHLQCAQRSWSQPATQHKARFCTLLRSSAVDRRVQRKQDCSVLGEPSGNACSNSTPSAASAHLARLLVHFSKRTGASMLGILGALLFSTTATLESDTRVQLPPSHQLMIAGPVQALTDEQFIVAEAWHLVDRKFVDHAQIQNDWNKLRLKYLRRSYRSMDDAHQAIRDMLRTLGDPYTRFLSPAEYNSLLAAARGELVGIGIELAPPRIDNSEDKQHATGTSKEAAPPGRVSVAAVLDASPAALAGIRPDDEILLVDGEETGGLSPDEVAARIRGEADSFVRLRIHRRGEREPRDLVIKRTPLRLDALLARGPDPEGVAYIRIRQFNENTAEELRAAVERMAANRSAPLQLVVDLRSNPGGYFPDGVDAARLFLPKDRTVVYTVDAKDRVKELRAQEDGPLLRMVQSPVWVLIDRGTASASEIFAVALHDNGEAKLIGSCSFGKGVIQTVQGLRDGSAVAITTARYETPKHENINKRGVCPDIVATCKAPPLNSETASIRDALACLPR</sequence>
<dbReference type="InterPro" id="IPR001478">
    <property type="entry name" value="PDZ"/>
</dbReference>
<dbReference type="SUPFAM" id="SSF50156">
    <property type="entry name" value="PDZ domain-like"/>
    <property type="match status" value="1"/>
</dbReference>
<dbReference type="AlphaFoldDB" id="M1VI64"/>
<protein>
    <submittedName>
        <fullName evidence="7">Carboxyl-terminal processing protease</fullName>
    </submittedName>
</protein>
<feature type="region of interest" description="Disordered" evidence="5">
    <location>
        <begin position="233"/>
        <end position="252"/>
    </location>
</feature>
<dbReference type="InterPro" id="IPR004447">
    <property type="entry name" value="Peptidase_S41A"/>
</dbReference>
<keyword evidence="2 7" id="KW-0645">Protease</keyword>
<feature type="domain" description="PDZ" evidence="6">
    <location>
        <begin position="211"/>
        <end position="299"/>
    </location>
</feature>
<dbReference type="SMART" id="SM00245">
    <property type="entry name" value="TSPc"/>
    <property type="match status" value="1"/>
</dbReference>
<evidence type="ECO:0000256" key="5">
    <source>
        <dbReference type="SAM" id="MobiDB-lite"/>
    </source>
</evidence>
<dbReference type="Gramene" id="CMT227CT">
    <property type="protein sequence ID" value="CMT227CT"/>
    <property type="gene ID" value="CMT227C"/>
</dbReference>
<accession>M1VI64</accession>
<gene>
    <name evidence="7" type="ORF">CYME_CMT227C</name>
</gene>
<keyword evidence="3" id="KW-0378">Hydrolase</keyword>
<keyword evidence="4" id="KW-0720">Serine protease</keyword>
<dbReference type="InterPro" id="IPR029045">
    <property type="entry name" value="ClpP/crotonase-like_dom_sf"/>
</dbReference>
<dbReference type="SUPFAM" id="SSF52096">
    <property type="entry name" value="ClpP/crotonase"/>
    <property type="match status" value="1"/>
</dbReference>
<dbReference type="PANTHER" id="PTHR32060:SF30">
    <property type="entry name" value="CARBOXY-TERMINAL PROCESSING PROTEASE CTPA"/>
    <property type="match status" value="1"/>
</dbReference>
<dbReference type="PANTHER" id="PTHR32060">
    <property type="entry name" value="TAIL-SPECIFIC PROTEASE"/>
    <property type="match status" value="1"/>
</dbReference>
<dbReference type="Proteomes" id="UP000007014">
    <property type="component" value="Chromosome 20"/>
</dbReference>
<dbReference type="Pfam" id="PF17820">
    <property type="entry name" value="PDZ_6"/>
    <property type="match status" value="1"/>
</dbReference>
<dbReference type="GO" id="GO:0006508">
    <property type="term" value="P:proteolysis"/>
    <property type="evidence" value="ECO:0007669"/>
    <property type="project" value="UniProtKB-KW"/>
</dbReference>
<dbReference type="KEGG" id="cme:CYME_CMT227C"/>
<dbReference type="GO" id="GO:0004175">
    <property type="term" value="F:endopeptidase activity"/>
    <property type="evidence" value="ECO:0007669"/>
    <property type="project" value="TreeGrafter"/>
</dbReference>
<proteinExistence type="inferred from homology"/>
<dbReference type="OrthoDB" id="43580at2759"/>
<evidence type="ECO:0000259" key="6">
    <source>
        <dbReference type="PROSITE" id="PS50106"/>
    </source>
</evidence>
<reference evidence="7 8" key="2">
    <citation type="journal article" date="2007" name="BMC Biol.">
        <title>A 100%-complete sequence reveals unusually simple genomic features in the hot-spring red alga Cyanidioschyzon merolae.</title>
        <authorList>
            <person name="Nozaki H."/>
            <person name="Takano H."/>
            <person name="Misumi O."/>
            <person name="Terasawa K."/>
            <person name="Matsuzaki M."/>
            <person name="Maruyama S."/>
            <person name="Nishida K."/>
            <person name="Yagisawa F."/>
            <person name="Yoshida Y."/>
            <person name="Fujiwara T."/>
            <person name="Takio S."/>
            <person name="Tamura K."/>
            <person name="Chung S.J."/>
            <person name="Nakamura S."/>
            <person name="Kuroiwa H."/>
            <person name="Tanaka K."/>
            <person name="Sato N."/>
            <person name="Kuroiwa T."/>
        </authorList>
    </citation>
    <scope>NUCLEOTIDE SEQUENCE [LARGE SCALE GENOMIC DNA]</scope>
    <source>
        <strain evidence="7 8">10D</strain>
    </source>
</reference>
<dbReference type="Gene3D" id="3.90.226.10">
    <property type="entry name" value="2-enoyl-CoA Hydratase, Chain A, domain 1"/>
    <property type="match status" value="1"/>
</dbReference>
<dbReference type="Gene3D" id="2.30.42.10">
    <property type="match status" value="1"/>
</dbReference>
<dbReference type="CDD" id="cd06782">
    <property type="entry name" value="cpPDZ_CPP-like"/>
    <property type="match status" value="1"/>
</dbReference>
<dbReference type="eggNOG" id="ENOG502QSWI">
    <property type="taxonomic scope" value="Eukaryota"/>
</dbReference>
<evidence type="ECO:0000256" key="2">
    <source>
        <dbReference type="ARBA" id="ARBA00022670"/>
    </source>
</evidence>
<keyword evidence="8" id="KW-1185">Reference proteome</keyword>
<dbReference type="InterPro" id="IPR036034">
    <property type="entry name" value="PDZ_sf"/>
</dbReference>
<dbReference type="GO" id="GO:0008236">
    <property type="term" value="F:serine-type peptidase activity"/>
    <property type="evidence" value="ECO:0007669"/>
    <property type="project" value="UniProtKB-KW"/>
</dbReference>
<dbReference type="OMA" id="TWSIVDE"/>
<dbReference type="Gene3D" id="3.30.750.44">
    <property type="match status" value="1"/>
</dbReference>
<name>M1VI64_CYAM1</name>
<dbReference type="Pfam" id="PF03572">
    <property type="entry name" value="Peptidase_S41"/>
    <property type="match status" value="1"/>
</dbReference>
<evidence type="ECO:0000256" key="1">
    <source>
        <dbReference type="ARBA" id="ARBA00009179"/>
    </source>
</evidence>
<dbReference type="PROSITE" id="PS50106">
    <property type="entry name" value="PDZ"/>
    <property type="match status" value="1"/>
</dbReference>
<dbReference type="GeneID" id="16997807"/>